<proteinExistence type="predicted"/>
<evidence type="ECO:0000313" key="4">
    <source>
        <dbReference type="Proteomes" id="UP000499080"/>
    </source>
</evidence>
<reference evidence="2 4" key="1">
    <citation type="journal article" date="2019" name="Sci. Rep.">
        <title>Orb-weaving spider Araneus ventricosus genome elucidates the spidroin gene catalogue.</title>
        <authorList>
            <person name="Kono N."/>
            <person name="Nakamura H."/>
            <person name="Ohtoshi R."/>
            <person name="Moran D.A.P."/>
            <person name="Shinohara A."/>
            <person name="Yoshida Y."/>
            <person name="Fujiwara M."/>
            <person name="Mori M."/>
            <person name="Tomita M."/>
            <person name="Arakawa K."/>
        </authorList>
    </citation>
    <scope>NUCLEOTIDE SEQUENCE [LARGE SCALE GENOMIC DNA]</scope>
</reference>
<gene>
    <name evidence="2" type="ORF">AVEN_11557_1</name>
    <name evidence="3" type="ORF">AVEN_219613_1</name>
    <name evidence="1" type="ORF">AVEN_36354_1</name>
</gene>
<organism evidence="2 4">
    <name type="scientific">Araneus ventricosus</name>
    <name type="common">Orbweaver spider</name>
    <name type="synonym">Epeira ventricosa</name>
    <dbReference type="NCBI Taxonomy" id="182803"/>
    <lineage>
        <taxon>Eukaryota</taxon>
        <taxon>Metazoa</taxon>
        <taxon>Ecdysozoa</taxon>
        <taxon>Arthropoda</taxon>
        <taxon>Chelicerata</taxon>
        <taxon>Arachnida</taxon>
        <taxon>Araneae</taxon>
        <taxon>Araneomorphae</taxon>
        <taxon>Entelegynae</taxon>
        <taxon>Araneoidea</taxon>
        <taxon>Araneidae</taxon>
        <taxon>Araneus</taxon>
    </lineage>
</organism>
<dbReference type="EMBL" id="BGPR01036291">
    <property type="protein sequence ID" value="GBO11428.1"/>
    <property type="molecule type" value="Genomic_DNA"/>
</dbReference>
<comment type="caution">
    <text evidence="2">The sequence shown here is derived from an EMBL/GenBank/DDBJ whole genome shotgun (WGS) entry which is preliminary data.</text>
</comment>
<evidence type="ECO:0000313" key="1">
    <source>
        <dbReference type="EMBL" id="GBO11284.1"/>
    </source>
</evidence>
<accession>A0A4Y2UF40</accession>
<protein>
    <submittedName>
        <fullName evidence="2">Uncharacterized protein</fullName>
    </submittedName>
</protein>
<dbReference type="EMBL" id="BGPR01036184">
    <property type="protein sequence ID" value="GBO11284.1"/>
    <property type="molecule type" value="Genomic_DNA"/>
</dbReference>
<evidence type="ECO:0000313" key="3">
    <source>
        <dbReference type="EMBL" id="GBO11577.1"/>
    </source>
</evidence>
<dbReference type="AlphaFoldDB" id="A0A4Y2UF40"/>
<dbReference type="EMBL" id="BGPR01036375">
    <property type="protein sequence ID" value="GBO11577.1"/>
    <property type="molecule type" value="Genomic_DNA"/>
</dbReference>
<dbReference type="Proteomes" id="UP000499080">
    <property type="component" value="Unassembled WGS sequence"/>
</dbReference>
<keyword evidence="4" id="KW-1185">Reference proteome</keyword>
<evidence type="ECO:0000313" key="2">
    <source>
        <dbReference type="EMBL" id="GBO11428.1"/>
    </source>
</evidence>
<name>A0A4Y2UF40_ARAVE</name>
<sequence>MPTVMEEYTLEHQSALCFLWAKGLPSKDIDNEMLPVYIENYLLHQAIYNLDETISKECSKLVTFSYTKYTKRSIVIVKKFELEILTNLHVLDLPKSEKHNFGIMSVCLSVNTITRKVLELRR</sequence>